<dbReference type="Proteomes" id="UP000235672">
    <property type="component" value="Unassembled WGS sequence"/>
</dbReference>
<keyword evidence="2" id="KW-1185">Reference proteome</keyword>
<sequence>GVNILATCKQFLNEAPILCGENQFAIDTRGQHPFTHHRGIHEHDSLDSHGYLVPGLQNNDGTETSYRQTSNAVAKMFRYKSMPQPFMRRDPLATFLRKIGPKNASFITNLIIQGFFKTAENNSRYRSNRPITFAKIPPIHATILKHACPNRKKLAIYQGYNNSLWEDDLENQLGLTDEDRYDEVVNQVVHTLPGLQVLELANYDFTAQKNNPEEEDLSLPWGDALRWESVIENRYRQR</sequence>
<dbReference type="OrthoDB" id="3555548at2759"/>
<evidence type="ECO:0000313" key="2">
    <source>
        <dbReference type="Proteomes" id="UP000235672"/>
    </source>
</evidence>
<organism evidence="1 2">
    <name type="scientific">Hyaloscypha hepaticicola</name>
    <dbReference type="NCBI Taxonomy" id="2082293"/>
    <lineage>
        <taxon>Eukaryota</taxon>
        <taxon>Fungi</taxon>
        <taxon>Dikarya</taxon>
        <taxon>Ascomycota</taxon>
        <taxon>Pezizomycotina</taxon>
        <taxon>Leotiomycetes</taxon>
        <taxon>Helotiales</taxon>
        <taxon>Hyaloscyphaceae</taxon>
        <taxon>Hyaloscypha</taxon>
    </lineage>
</organism>
<gene>
    <name evidence="1" type="ORF">NA56DRAFT_557041</name>
</gene>
<accession>A0A2J6PL53</accession>
<dbReference type="EMBL" id="KZ613519">
    <property type="protein sequence ID" value="PMD14729.1"/>
    <property type="molecule type" value="Genomic_DNA"/>
</dbReference>
<evidence type="ECO:0000313" key="1">
    <source>
        <dbReference type="EMBL" id="PMD14729.1"/>
    </source>
</evidence>
<protein>
    <submittedName>
        <fullName evidence="1">Uncharacterized protein</fullName>
    </submittedName>
</protein>
<reference evidence="1 2" key="1">
    <citation type="submission" date="2016-05" db="EMBL/GenBank/DDBJ databases">
        <title>A degradative enzymes factory behind the ericoid mycorrhizal symbiosis.</title>
        <authorList>
            <consortium name="DOE Joint Genome Institute"/>
            <person name="Martino E."/>
            <person name="Morin E."/>
            <person name="Grelet G."/>
            <person name="Kuo A."/>
            <person name="Kohler A."/>
            <person name="Daghino S."/>
            <person name="Barry K."/>
            <person name="Choi C."/>
            <person name="Cichocki N."/>
            <person name="Clum A."/>
            <person name="Copeland A."/>
            <person name="Hainaut M."/>
            <person name="Haridas S."/>
            <person name="Labutti K."/>
            <person name="Lindquist E."/>
            <person name="Lipzen A."/>
            <person name="Khouja H.-R."/>
            <person name="Murat C."/>
            <person name="Ohm R."/>
            <person name="Olson A."/>
            <person name="Spatafora J."/>
            <person name="Veneault-Fourrey C."/>
            <person name="Henrissat B."/>
            <person name="Grigoriev I."/>
            <person name="Martin F."/>
            <person name="Perotto S."/>
        </authorList>
    </citation>
    <scope>NUCLEOTIDE SEQUENCE [LARGE SCALE GENOMIC DNA]</scope>
    <source>
        <strain evidence="1 2">UAMH 7357</strain>
    </source>
</reference>
<proteinExistence type="predicted"/>
<feature type="non-terminal residue" evidence="1">
    <location>
        <position position="238"/>
    </location>
</feature>
<name>A0A2J6PL53_9HELO</name>
<feature type="non-terminal residue" evidence="1">
    <location>
        <position position="1"/>
    </location>
</feature>
<dbReference type="AlphaFoldDB" id="A0A2J6PL53"/>